<dbReference type="AlphaFoldDB" id="A0A0M0BLX9"/>
<sequence>MGDRGTTVTHESSMGAYERLLRDPPAGPEAPLRPRRPDAYSVDGRGVVAVVRSKSRVEGIRESLRLIGGVEPIMEGVEGEILIKPNCNTDDPFPRDTHPETVRAIAESLLSAGFPAERIIIGEISGRARGLPTRHTMRNLGITGVAEDLGLRISCFEEEGWVTVRPPGGGAWPDGIKIPRRVHEAGRVILTPIMRPHSNATFTISLKLAVGMIDAVGREWLHDGEAFYEKMVELNLAYSADLVVADATRIYVDSEAFHDVAEPGVIIAGSSRVAADAVSVALMKHYGAHGASDRPVMEHEQFTISEGLGLGSPRLDGFDLRTSNLAGDEGFDELVSRIRKELTG</sequence>
<evidence type="ECO:0000313" key="4">
    <source>
        <dbReference type="Proteomes" id="UP000037210"/>
    </source>
</evidence>
<dbReference type="Proteomes" id="UP000037210">
    <property type="component" value="Unassembled WGS sequence"/>
</dbReference>
<gene>
    <name evidence="3" type="ORF">AC482_06565</name>
</gene>
<proteinExistence type="predicted"/>
<feature type="region of interest" description="Disordered" evidence="1">
    <location>
        <begin position="1"/>
        <end position="39"/>
    </location>
</feature>
<name>A0A0M0BLX9_9ARCH</name>
<evidence type="ECO:0000313" key="3">
    <source>
        <dbReference type="EMBL" id="KON29414.1"/>
    </source>
</evidence>
<evidence type="ECO:0000256" key="1">
    <source>
        <dbReference type="SAM" id="MobiDB-lite"/>
    </source>
</evidence>
<feature type="compositionally biased region" description="Polar residues" evidence="1">
    <location>
        <begin position="1"/>
        <end position="12"/>
    </location>
</feature>
<evidence type="ECO:0000259" key="2">
    <source>
        <dbReference type="Pfam" id="PF04015"/>
    </source>
</evidence>
<reference evidence="3 4" key="1">
    <citation type="submission" date="2015-06" db="EMBL/GenBank/DDBJ databases">
        <title>New insights into the roles of widespread benthic archaea in carbon and nitrogen cycling.</title>
        <authorList>
            <person name="Lazar C.S."/>
            <person name="Baker B.J."/>
            <person name="Seitz K.W."/>
            <person name="Hyde A.S."/>
            <person name="Dick G.J."/>
            <person name="Hinrichs K.-U."/>
            <person name="Teske A.P."/>
        </authorList>
    </citation>
    <scope>NUCLEOTIDE SEQUENCE [LARGE SCALE GENOMIC DNA]</scope>
    <source>
        <strain evidence="3">DG-45</strain>
    </source>
</reference>
<protein>
    <recommendedName>
        <fullName evidence="2">DUF362 domain-containing protein</fullName>
    </recommendedName>
</protein>
<organism evidence="3 4">
    <name type="scientific">miscellaneous Crenarchaeota group-15 archaeon DG-45</name>
    <dbReference type="NCBI Taxonomy" id="1685127"/>
    <lineage>
        <taxon>Archaea</taxon>
        <taxon>Candidatus Bathyarchaeota</taxon>
        <taxon>MCG-15</taxon>
    </lineage>
</organism>
<feature type="domain" description="DUF362" evidence="2">
    <location>
        <begin position="81"/>
        <end position="280"/>
    </location>
</feature>
<dbReference type="Pfam" id="PF04015">
    <property type="entry name" value="DUF362"/>
    <property type="match status" value="1"/>
</dbReference>
<accession>A0A0M0BLX9</accession>
<dbReference type="InterPro" id="IPR007160">
    <property type="entry name" value="DUF362"/>
</dbReference>
<comment type="caution">
    <text evidence="3">The sequence shown here is derived from an EMBL/GenBank/DDBJ whole genome shotgun (WGS) entry which is preliminary data.</text>
</comment>
<dbReference type="EMBL" id="LFWZ01000065">
    <property type="protein sequence ID" value="KON29414.1"/>
    <property type="molecule type" value="Genomic_DNA"/>
</dbReference>